<protein>
    <submittedName>
        <fullName evidence="1">Uncharacterized protein</fullName>
    </submittedName>
</protein>
<dbReference type="EMBL" id="JBHFFA010000006">
    <property type="protein sequence ID" value="KAL2620632.1"/>
    <property type="molecule type" value="Genomic_DNA"/>
</dbReference>
<evidence type="ECO:0000313" key="2">
    <source>
        <dbReference type="Proteomes" id="UP001605036"/>
    </source>
</evidence>
<organism evidence="1 2">
    <name type="scientific">Riccia fluitans</name>
    <dbReference type="NCBI Taxonomy" id="41844"/>
    <lineage>
        <taxon>Eukaryota</taxon>
        <taxon>Viridiplantae</taxon>
        <taxon>Streptophyta</taxon>
        <taxon>Embryophyta</taxon>
        <taxon>Marchantiophyta</taxon>
        <taxon>Marchantiopsida</taxon>
        <taxon>Marchantiidae</taxon>
        <taxon>Marchantiales</taxon>
        <taxon>Ricciaceae</taxon>
        <taxon>Riccia</taxon>
    </lineage>
</organism>
<evidence type="ECO:0000313" key="1">
    <source>
        <dbReference type="EMBL" id="KAL2620632.1"/>
    </source>
</evidence>
<sequence length="85" mass="10026">MEMRIKLRDPNTQSFLQGRSREICDMRLHFCALHSEEEDMDNPLPGLRLKVVHLMSPRSRVVVRFVEYLLPVNLASEDNTSRDER</sequence>
<comment type="caution">
    <text evidence="1">The sequence shown here is derived from an EMBL/GenBank/DDBJ whole genome shotgun (WGS) entry which is preliminary data.</text>
</comment>
<name>A0ABD1Y4I4_9MARC</name>
<keyword evidence="2" id="KW-1185">Reference proteome</keyword>
<proteinExistence type="predicted"/>
<dbReference type="Proteomes" id="UP001605036">
    <property type="component" value="Unassembled WGS sequence"/>
</dbReference>
<dbReference type="AlphaFoldDB" id="A0ABD1Y4I4"/>
<gene>
    <name evidence="1" type="ORF">R1flu_000837</name>
</gene>
<reference evidence="1 2" key="1">
    <citation type="submission" date="2024-09" db="EMBL/GenBank/DDBJ databases">
        <title>Chromosome-scale assembly of Riccia fluitans.</title>
        <authorList>
            <person name="Paukszto L."/>
            <person name="Sawicki J."/>
            <person name="Karawczyk K."/>
            <person name="Piernik-Szablinska J."/>
            <person name="Szczecinska M."/>
            <person name="Mazdziarz M."/>
        </authorList>
    </citation>
    <scope>NUCLEOTIDE SEQUENCE [LARGE SCALE GENOMIC DNA]</scope>
    <source>
        <strain evidence="1">Rf_01</strain>
        <tissue evidence="1">Aerial parts of the thallus</tissue>
    </source>
</reference>
<accession>A0ABD1Y4I4</accession>